<comment type="similarity">
    <text evidence="3 9">Belongs to the enoyl-CoA hydratase/isomerase family.</text>
</comment>
<evidence type="ECO:0000256" key="2">
    <source>
        <dbReference type="ARBA" id="ARBA00005005"/>
    </source>
</evidence>
<keyword evidence="6" id="KW-0443">Lipid metabolism</keyword>
<name>A0ABD1C755_CARAN</name>
<keyword evidence="5" id="KW-0007">Acetylation</keyword>
<evidence type="ECO:0000256" key="4">
    <source>
        <dbReference type="ARBA" id="ARBA00022832"/>
    </source>
</evidence>
<evidence type="ECO:0000256" key="3">
    <source>
        <dbReference type="ARBA" id="ARBA00005254"/>
    </source>
</evidence>
<dbReference type="Gene3D" id="3.90.226.10">
    <property type="entry name" value="2-enoyl-CoA Hydratase, Chain A, domain 1"/>
    <property type="match status" value="1"/>
</dbReference>
<dbReference type="GO" id="GO:0005777">
    <property type="term" value="C:peroxisome"/>
    <property type="evidence" value="ECO:0007669"/>
    <property type="project" value="UniProtKB-SubCell"/>
</dbReference>
<dbReference type="PANTHER" id="PTHR43149">
    <property type="entry name" value="ENOYL-COA HYDRATASE"/>
    <property type="match status" value="1"/>
</dbReference>
<dbReference type="Proteomes" id="UP001558713">
    <property type="component" value="Unassembled WGS sequence"/>
</dbReference>
<evidence type="ECO:0000256" key="9">
    <source>
        <dbReference type="RuleBase" id="RU003707"/>
    </source>
</evidence>
<reference evidence="10 11" key="1">
    <citation type="submission" date="2024-04" db="EMBL/GenBank/DDBJ databases">
        <title>Genome assembly C_amara_ONT_v2.</title>
        <authorList>
            <person name="Yant L."/>
            <person name="Moore C."/>
            <person name="Slenker M."/>
        </authorList>
    </citation>
    <scope>NUCLEOTIDE SEQUENCE [LARGE SCALE GENOMIC DNA]</scope>
    <source>
        <tissue evidence="10">Leaf</tissue>
    </source>
</reference>
<dbReference type="Gene3D" id="1.10.12.10">
    <property type="entry name" value="Lyase 2-enoyl-coa Hydratase, Chain A, domain 2"/>
    <property type="match status" value="1"/>
</dbReference>
<dbReference type="GO" id="GO:0006631">
    <property type="term" value="P:fatty acid metabolic process"/>
    <property type="evidence" value="ECO:0007669"/>
    <property type="project" value="UniProtKB-KW"/>
</dbReference>
<dbReference type="NCBIfam" id="NF004794">
    <property type="entry name" value="PRK06142.1"/>
    <property type="match status" value="1"/>
</dbReference>
<protein>
    <submittedName>
        <fullName evidence="10">Delta(3,5)-Delta(2,4)-dienoyl-CoA isomerase, peroxisomal</fullName>
    </submittedName>
</protein>
<organism evidence="10 11">
    <name type="scientific">Cardamine amara subsp. amara</name>
    <dbReference type="NCBI Taxonomy" id="228776"/>
    <lineage>
        <taxon>Eukaryota</taxon>
        <taxon>Viridiplantae</taxon>
        <taxon>Streptophyta</taxon>
        <taxon>Embryophyta</taxon>
        <taxon>Tracheophyta</taxon>
        <taxon>Spermatophyta</taxon>
        <taxon>Magnoliopsida</taxon>
        <taxon>eudicotyledons</taxon>
        <taxon>Gunneridae</taxon>
        <taxon>Pentapetalae</taxon>
        <taxon>rosids</taxon>
        <taxon>malvids</taxon>
        <taxon>Brassicales</taxon>
        <taxon>Brassicaceae</taxon>
        <taxon>Cardamineae</taxon>
        <taxon>Cardamine</taxon>
    </lineage>
</organism>
<sequence>MESSYKTLEIIRNNTDSSVFHLILNRPSHLNALSLDSFIELPKALSSLDQNPDVSVIIISGAGKHFCSGIDLNSLSSISQQSSSDDKGRSSEQLRRKIKSMQAANTAIEQCRKPVIAAIHGACIGGGVDLITACDIRYCSEDAFFSIKEVDLAIVADLGTLQRLPSIVGYANAMELALTARRFSSREAKDLGLVSQIFGSKSELDHGVTKIAEGIASKSPLAVTGTKAVLLRSRELSVEQGLDYVATWNSAMLISNDLNEAVSAQMMKRRPRFAKLIGNLVSGVH</sequence>
<evidence type="ECO:0000256" key="1">
    <source>
        <dbReference type="ARBA" id="ARBA00004275"/>
    </source>
</evidence>
<dbReference type="PANTHER" id="PTHR43149:SF1">
    <property type="entry name" value="DELTA(3,5)-DELTA(2,4)-DIENOYL-COA ISOMERASE, MITOCHONDRIAL"/>
    <property type="match status" value="1"/>
</dbReference>
<dbReference type="Pfam" id="PF00378">
    <property type="entry name" value="ECH_1"/>
    <property type="match status" value="1"/>
</dbReference>
<evidence type="ECO:0000256" key="6">
    <source>
        <dbReference type="ARBA" id="ARBA00023098"/>
    </source>
</evidence>
<dbReference type="EMBL" id="JBANAX010000034">
    <property type="protein sequence ID" value="KAL1225293.1"/>
    <property type="molecule type" value="Genomic_DNA"/>
</dbReference>
<keyword evidence="7" id="KW-0576">Peroxisome</keyword>
<dbReference type="InterPro" id="IPR045002">
    <property type="entry name" value="Ech1-like"/>
</dbReference>
<dbReference type="FunFam" id="1.10.12.10:FF:000004">
    <property type="entry name" value="Delta3,5-delta2,4-dienoyl-CoA isomerase"/>
    <property type="match status" value="1"/>
</dbReference>
<dbReference type="InterPro" id="IPR018376">
    <property type="entry name" value="Enoyl-CoA_hyd/isom_CS"/>
</dbReference>
<dbReference type="SUPFAM" id="SSF52096">
    <property type="entry name" value="ClpP/crotonase"/>
    <property type="match status" value="1"/>
</dbReference>
<keyword evidence="4" id="KW-0276">Fatty acid metabolism</keyword>
<dbReference type="PROSITE" id="PS00166">
    <property type="entry name" value="ENOYL_COA_HYDRATASE"/>
    <property type="match status" value="1"/>
</dbReference>
<keyword evidence="11" id="KW-1185">Reference proteome</keyword>
<comment type="caution">
    <text evidence="10">The sequence shown here is derived from an EMBL/GenBank/DDBJ whole genome shotgun (WGS) entry which is preliminary data.</text>
</comment>
<dbReference type="InterPro" id="IPR029045">
    <property type="entry name" value="ClpP/crotonase-like_dom_sf"/>
</dbReference>
<dbReference type="AlphaFoldDB" id="A0ABD1C755"/>
<evidence type="ECO:0000256" key="8">
    <source>
        <dbReference type="ARBA" id="ARBA00023235"/>
    </source>
</evidence>
<comment type="subcellular location">
    <subcellularLocation>
        <location evidence="1">Peroxisome</location>
    </subcellularLocation>
</comment>
<evidence type="ECO:0000313" key="11">
    <source>
        <dbReference type="Proteomes" id="UP001558713"/>
    </source>
</evidence>
<proteinExistence type="inferred from homology"/>
<dbReference type="InterPro" id="IPR014748">
    <property type="entry name" value="Enoyl-CoA_hydra_C"/>
</dbReference>
<evidence type="ECO:0000313" key="10">
    <source>
        <dbReference type="EMBL" id="KAL1225293.1"/>
    </source>
</evidence>
<dbReference type="InterPro" id="IPR001753">
    <property type="entry name" value="Enoyl-CoA_hydra/iso"/>
</dbReference>
<dbReference type="GO" id="GO:0016853">
    <property type="term" value="F:isomerase activity"/>
    <property type="evidence" value="ECO:0007669"/>
    <property type="project" value="UniProtKB-KW"/>
</dbReference>
<gene>
    <name evidence="10" type="ORF">V5N11_003837</name>
</gene>
<dbReference type="CDD" id="cd06558">
    <property type="entry name" value="crotonase-like"/>
    <property type="match status" value="1"/>
</dbReference>
<dbReference type="FunFam" id="3.90.226.10:FF:000024">
    <property type="entry name" value="Delta3,5-delta2,4-dienoyl-CoA isomerase"/>
    <property type="match status" value="1"/>
</dbReference>
<evidence type="ECO:0000256" key="7">
    <source>
        <dbReference type="ARBA" id="ARBA00023140"/>
    </source>
</evidence>
<keyword evidence="8 10" id="KW-0413">Isomerase</keyword>
<evidence type="ECO:0000256" key="5">
    <source>
        <dbReference type="ARBA" id="ARBA00022990"/>
    </source>
</evidence>
<accession>A0ABD1C755</accession>
<comment type="pathway">
    <text evidence="2">Lipid metabolism; fatty acid beta-oxidation.</text>
</comment>